<reference evidence="1" key="2">
    <citation type="submission" date="2020-09" db="EMBL/GenBank/DDBJ databases">
        <authorList>
            <person name="Sun Q."/>
            <person name="Zhou Y."/>
        </authorList>
    </citation>
    <scope>NUCLEOTIDE SEQUENCE</scope>
    <source>
        <strain evidence="1">CGMCC 1.15179</strain>
    </source>
</reference>
<gene>
    <name evidence="1" type="ORF">GCM10011571_34490</name>
</gene>
<comment type="caution">
    <text evidence="1">The sequence shown here is derived from an EMBL/GenBank/DDBJ whole genome shotgun (WGS) entry which is preliminary data.</text>
</comment>
<accession>A0A8J2VKQ4</accession>
<protein>
    <submittedName>
        <fullName evidence="1">Uncharacterized protein</fullName>
    </submittedName>
</protein>
<keyword evidence="2" id="KW-1185">Reference proteome</keyword>
<reference evidence="1" key="1">
    <citation type="journal article" date="2014" name="Int. J. Syst. Evol. Microbiol.">
        <title>Complete genome sequence of Corynebacterium casei LMG S-19264T (=DSM 44701T), isolated from a smear-ripened cheese.</title>
        <authorList>
            <consortium name="US DOE Joint Genome Institute (JGI-PGF)"/>
            <person name="Walter F."/>
            <person name="Albersmeier A."/>
            <person name="Kalinowski J."/>
            <person name="Ruckert C."/>
        </authorList>
    </citation>
    <scope>NUCLEOTIDE SEQUENCE</scope>
    <source>
        <strain evidence="1">CGMCC 1.15179</strain>
    </source>
</reference>
<dbReference type="Proteomes" id="UP000625210">
    <property type="component" value="Unassembled WGS sequence"/>
</dbReference>
<dbReference type="RefSeq" id="WP_188649113.1">
    <property type="nucleotide sequence ID" value="NZ_BMHQ01000022.1"/>
</dbReference>
<dbReference type="AlphaFoldDB" id="A0A8J2VKQ4"/>
<organism evidence="1 2">
    <name type="scientific">Marinithermofilum abyssi</name>
    <dbReference type="NCBI Taxonomy" id="1571185"/>
    <lineage>
        <taxon>Bacteria</taxon>
        <taxon>Bacillati</taxon>
        <taxon>Bacillota</taxon>
        <taxon>Bacilli</taxon>
        <taxon>Bacillales</taxon>
        <taxon>Thermoactinomycetaceae</taxon>
        <taxon>Marinithermofilum</taxon>
    </lineage>
</organism>
<sequence length="92" mass="10943">MKHYWVRFMMGGSETPRRKLKPGDRISFDFLGKKKTTTITKAFTYQNQVVYYTDNFGVVYENELQFLTYTTKRSMLPIQKAKSLLCRKINPF</sequence>
<dbReference type="EMBL" id="BMHQ01000022">
    <property type="protein sequence ID" value="GGE29476.1"/>
    <property type="molecule type" value="Genomic_DNA"/>
</dbReference>
<name>A0A8J2VKQ4_9BACL</name>
<evidence type="ECO:0000313" key="1">
    <source>
        <dbReference type="EMBL" id="GGE29476.1"/>
    </source>
</evidence>
<evidence type="ECO:0000313" key="2">
    <source>
        <dbReference type="Proteomes" id="UP000625210"/>
    </source>
</evidence>
<proteinExistence type="predicted"/>